<accession>A0A7D9L4J9</accession>
<evidence type="ECO:0000256" key="1">
    <source>
        <dbReference type="SAM" id="MobiDB-lite"/>
    </source>
</evidence>
<feature type="region of interest" description="Disordered" evidence="1">
    <location>
        <begin position="172"/>
        <end position="197"/>
    </location>
</feature>
<organism evidence="2 3">
    <name type="scientific">Paramuricea clavata</name>
    <name type="common">Red gorgonian</name>
    <name type="synonym">Violescent sea-whip</name>
    <dbReference type="NCBI Taxonomy" id="317549"/>
    <lineage>
        <taxon>Eukaryota</taxon>
        <taxon>Metazoa</taxon>
        <taxon>Cnidaria</taxon>
        <taxon>Anthozoa</taxon>
        <taxon>Octocorallia</taxon>
        <taxon>Malacalcyonacea</taxon>
        <taxon>Plexauridae</taxon>
        <taxon>Paramuricea</taxon>
    </lineage>
</organism>
<comment type="caution">
    <text evidence="2">The sequence shown here is derived from an EMBL/GenBank/DDBJ whole genome shotgun (WGS) entry which is preliminary data.</text>
</comment>
<feature type="non-terminal residue" evidence="2">
    <location>
        <position position="330"/>
    </location>
</feature>
<dbReference type="EMBL" id="CACRXK020013474">
    <property type="protein sequence ID" value="CAB4025202.1"/>
    <property type="molecule type" value="Genomic_DNA"/>
</dbReference>
<dbReference type="Proteomes" id="UP001152795">
    <property type="component" value="Unassembled WGS sequence"/>
</dbReference>
<feature type="compositionally biased region" description="Polar residues" evidence="1">
    <location>
        <begin position="186"/>
        <end position="197"/>
    </location>
</feature>
<gene>
    <name evidence="2" type="ORF">PACLA_8A084024</name>
</gene>
<evidence type="ECO:0000313" key="2">
    <source>
        <dbReference type="EMBL" id="CAB4025202.1"/>
    </source>
</evidence>
<evidence type="ECO:0000313" key="3">
    <source>
        <dbReference type="Proteomes" id="UP001152795"/>
    </source>
</evidence>
<proteinExistence type="predicted"/>
<feature type="compositionally biased region" description="Low complexity" evidence="1">
    <location>
        <begin position="174"/>
        <end position="185"/>
    </location>
</feature>
<name>A0A7D9L4J9_PARCT</name>
<keyword evidence="3" id="KW-1185">Reference proteome</keyword>
<protein>
    <submittedName>
        <fullName evidence="2">Uncharacterized protein</fullName>
    </submittedName>
</protein>
<dbReference type="AlphaFoldDB" id="A0A7D9L4J9"/>
<sequence>APSGLLEALEAHCKSLERGQIPAASKTTHLNLAPITISLKSEQFNFKEEELAEQFSPDENSNEAIDSQPTLLQSAQTTNPGGEGPWQSLFEPAEIPQANKTTEPSNNQNDLLELHAVFQTQQAPATNAFPPSPNFGIPGYNPGMSQPVIQTSNPFEIHSELQSSSNILQPMNKPEQTVQQVPEQPARQSSTGDLHSSLSKVAKSLDNFDLTSACLGSGSSGHQWTAPKPKVKTGGANFQIGTIAGSTLPPVSPTLPYNAPPQPTMPPTGLGMGQPRPVLTPGYTQPQMLGPRPMAYGQQPMMRPQTTMYAAPRANVNPFGNPVPRNQALF</sequence>
<reference evidence="2" key="1">
    <citation type="submission" date="2020-04" db="EMBL/GenBank/DDBJ databases">
        <authorList>
            <person name="Alioto T."/>
            <person name="Alioto T."/>
            <person name="Gomez Garrido J."/>
        </authorList>
    </citation>
    <scope>NUCLEOTIDE SEQUENCE</scope>
    <source>
        <strain evidence="2">A484AB</strain>
    </source>
</reference>